<proteinExistence type="inferred from homology"/>
<evidence type="ECO:0000313" key="16">
    <source>
        <dbReference type="Proteomes" id="UP000010847"/>
    </source>
</evidence>
<gene>
    <name evidence="11 15" type="primary">atpC</name>
    <name evidence="15" type="ORF">DESME_15450</name>
</gene>
<dbReference type="NCBIfam" id="NF009980">
    <property type="entry name" value="PRK13446.1"/>
    <property type="match status" value="1"/>
</dbReference>
<dbReference type="InterPro" id="IPR001469">
    <property type="entry name" value="ATP_synth_F1_dsu/esu"/>
</dbReference>
<dbReference type="GO" id="GO:0005886">
    <property type="term" value="C:plasma membrane"/>
    <property type="evidence" value="ECO:0007669"/>
    <property type="project" value="UniProtKB-SubCell"/>
</dbReference>
<keyword evidence="9 11" id="KW-0139">CF(1)</keyword>
<dbReference type="InterPro" id="IPR020547">
    <property type="entry name" value="ATP_synth_F1_esu_C"/>
</dbReference>
<keyword evidence="5 11" id="KW-1003">Cell membrane</keyword>
<dbReference type="Gene3D" id="1.20.5.440">
    <property type="entry name" value="ATP synthase delta/epsilon subunit, C-terminal domain"/>
    <property type="match status" value="1"/>
</dbReference>
<organism evidence="15 16">
    <name type="scientific">Desulfitobacterium metallireducens DSM 15288</name>
    <dbReference type="NCBI Taxonomy" id="871968"/>
    <lineage>
        <taxon>Bacteria</taxon>
        <taxon>Bacillati</taxon>
        <taxon>Bacillota</taxon>
        <taxon>Clostridia</taxon>
        <taxon>Eubacteriales</taxon>
        <taxon>Desulfitobacteriaceae</taxon>
        <taxon>Desulfitobacterium</taxon>
    </lineage>
</organism>
<feature type="domain" description="ATP synthase epsilon subunit C-terminal" evidence="13">
    <location>
        <begin position="87"/>
        <end position="131"/>
    </location>
</feature>
<keyword evidence="10 11" id="KW-0066">ATP synthesis</keyword>
<dbReference type="PANTHER" id="PTHR13822">
    <property type="entry name" value="ATP SYNTHASE DELTA/EPSILON CHAIN"/>
    <property type="match status" value="1"/>
</dbReference>
<evidence type="ECO:0000256" key="8">
    <source>
        <dbReference type="ARBA" id="ARBA00023136"/>
    </source>
</evidence>
<dbReference type="eggNOG" id="COG0355">
    <property type="taxonomic scope" value="Bacteria"/>
</dbReference>
<dbReference type="FunFam" id="1.20.5.440:FF:000001">
    <property type="entry name" value="ATP synthase epsilon chain"/>
    <property type="match status" value="1"/>
</dbReference>
<dbReference type="STRING" id="871968.DESME_15450"/>
<evidence type="ECO:0000256" key="3">
    <source>
        <dbReference type="ARBA" id="ARBA00005712"/>
    </source>
</evidence>
<evidence type="ECO:0000256" key="9">
    <source>
        <dbReference type="ARBA" id="ARBA00023196"/>
    </source>
</evidence>
<evidence type="ECO:0000256" key="12">
    <source>
        <dbReference type="RuleBase" id="RU003656"/>
    </source>
</evidence>
<keyword evidence="15" id="KW-0378">Hydrolase</keyword>
<evidence type="ECO:0000259" key="14">
    <source>
        <dbReference type="Pfam" id="PF02823"/>
    </source>
</evidence>
<comment type="subcellular location">
    <subcellularLocation>
        <location evidence="2 11">Cell membrane</location>
        <topology evidence="2 11">Peripheral membrane protein</topology>
    </subcellularLocation>
</comment>
<sequence length="136" mass="14701">MAGTFTFHVVSPEGNVLKEEIEFVVLPGVDGDLGILPNHAPMIAALDTGVVHYTVNGNKKKLAISGGFVEVSENKATVLADTAEFAESIDVQRALEAKARAEKRLLQKAHDTDMKRAEYALRRAITRLNAADGKND</sequence>
<dbReference type="GO" id="GO:0045259">
    <property type="term" value="C:proton-transporting ATP synthase complex"/>
    <property type="evidence" value="ECO:0007669"/>
    <property type="project" value="UniProtKB-KW"/>
</dbReference>
<dbReference type="Pfam" id="PF02823">
    <property type="entry name" value="ATP-synt_DE_N"/>
    <property type="match status" value="1"/>
</dbReference>
<dbReference type="InterPro" id="IPR036794">
    <property type="entry name" value="ATP_F1_dsu/esu_C_sf"/>
</dbReference>
<comment type="similarity">
    <text evidence="3 11 12">Belongs to the ATPase epsilon chain family.</text>
</comment>
<dbReference type="Gene3D" id="2.60.15.10">
    <property type="entry name" value="F0F1 ATP synthase delta/epsilon subunit, N-terminal"/>
    <property type="match status" value="1"/>
</dbReference>
<evidence type="ECO:0000256" key="5">
    <source>
        <dbReference type="ARBA" id="ARBA00022475"/>
    </source>
</evidence>
<evidence type="ECO:0000256" key="10">
    <source>
        <dbReference type="ARBA" id="ARBA00023310"/>
    </source>
</evidence>
<evidence type="ECO:0000259" key="13">
    <source>
        <dbReference type="Pfam" id="PF00401"/>
    </source>
</evidence>
<dbReference type="HAMAP" id="MF_00530">
    <property type="entry name" value="ATP_synth_epsil_bac"/>
    <property type="match status" value="1"/>
</dbReference>
<comment type="subunit">
    <text evidence="11 12">F-type ATPases have 2 components, CF(1) - the catalytic core - and CF(0) - the membrane proton channel. CF(1) has five subunits: alpha(3), beta(3), gamma(1), delta(1), epsilon(1). CF(0) has three main subunits: a, b and c.</text>
</comment>
<feature type="domain" description="ATP synthase F1 complex delta/epsilon subunit N-terminal" evidence="14">
    <location>
        <begin position="5"/>
        <end position="83"/>
    </location>
</feature>
<evidence type="ECO:0000256" key="6">
    <source>
        <dbReference type="ARBA" id="ARBA00022781"/>
    </source>
</evidence>
<accession>W0EBY4</accession>
<dbReference type="OrthoDB" id="9804110at2"/>
<dbReference type="HOGENOM" id="CLU_084338_1_1_9"/>
<keyword evidence="7 11" id="KW-0406">Ion transport</keyword>
<dbReference type="InterPro" id="IPR036771">
    <property type="entry name" value="ATPsynth_dsu/esu_N"/>
</dbReference>
<evidence type="ECO:0000256" key="11">
    <source>
        <dbReference type="HAMAP-Rule" id="MF_00530"/>
    </source>
</evidence>
<evidence type="ECO:0000256" key="4">
    <source>
        <dbReference type="ARBA" id="ARBA00022448"/>
    </source>
</evidence>
<dbReference type="RefSeq" id="WP_006716812.1">
    <property type="nucleotide sequence ID" value="NZ_CP007032.1"/>
</dbReference>
<dbReference type="KEGG" id="dmt:DESME_15450"/>
<dbReference type="NCBIfam" id="NF001846">
    <property type="entry name" value="PRK00571.1-3"/>
    <property type="match status" value="1"/>
</dbReference>
<dbReference type="AlphaFoldDB" id="W0EBY4"/>
<protein>
    <recommendedName>
        <fullName evidence="11">ATP synthase epsilon chain</fullName>
    </recommendedName>
    <alternativeName>
        <fullName evidence="11">ATP synthase F1 sector epsilon subunit</fullName>
    </alternativeName>
    <alternativeName>
        <fullName evidence="11">F-ATPase epsilon subunit</fullName>
    </alternativeName>
</protein>
<evidence type="ECO:0000256" key="1">
    <source>
        <dbReference type="ARBA" id="ARBA00003543"/>
    </source>
</evidence>
<dbReference type="CDD" id="cd12152">
    <property type="entry name" value="F1-ATPase_delta"/>
    <property type="match status" value="1"/>
</dbReference>
<name>W0EBY4_9FIRM</name>
<keyword evidence="6 11" id="KW-0375">Hydrogen ion transport</keyword>
<dbReference type="GO" id="GO:0005524">
    <property type="term" value="F:ATP binding"/>
    <property type="evidence" value="ECO:0007669"/>
    <property type="project" value="UniProtKB-UniRule"/>
</dbReference>
<evidence type="ECO:0000313" key="15">
    <source>
        <dbReference type="EMBL" id="AHF08267.1"/>
    </source>
</evidence>
<dbReference type="Pfam" id="PF00401">
    <property type="entry name" value="ATP-synt_DE"/>
    <property type="match status" value="1"/>
</dbReference>
<keyword evidence="16" id="KW-1185">Reference proteome</keyword>
<dbReference type="SUPFAM" id="SSF46604">
    <property type="entry name" value="Epsilon subunit of F1F0-ATP synthase C-terminal domain"/>
    <property type="match status" value="1"/>
</dbReference>
<dbReference type="SUPFAM" id="SSF51344">
    <property type="entry name" value="Epsilon subunit of F1F0-ATP synthase N-terminal domain"/>
    <property type="match status" value="1"/>
</dbReference>
<keyword evidence="4 11" id="KW-0813">Transport</keyword>
<comment type="function">
    <text evidence="1 11">Produces ATP from ADP in the presence of a proton gradient across the membrane.</text>
</comment>
<reference evidence="15 16" key="1">
    <citation type="submission" date="2013-12" db="EMBL/GenBank/DDBJ databases">
        <authorList>
            <consortium name="DOE Joint Genome Institute"/>
            <person name="Smidt H."/>
            <person name="Huntemann M."/>
            <person name="Han J."/>
            <person name="Chen A."/>
            <person name="Kyrpides N."/>
            <person name="Mavromatis K."/>
            <person name="Markowitz V."/>
            <person name="Palaniappan K."/>
            <person name="Ivanova N."/>
            <person name="Schaumberg A."/>
            <person name="Pati A."/>
            <person name="Liolios K."/>
            <person name="Nordberg H.P."/>
            <person name="Cantor M.N."/>
            <person name="Hua S.X."/>
            <person name="Woyke T."/>
        </authorList>
    </citation>
    <scope>NUCLEOTIDE SEQUENCE [LARGE SCALE GENOMIC DNA]</scope>
    <source>
        <strain evidence="16">DSM 15288</strain>
    </source>
</reference>
<keyword evidence="8 11" id="KW-0472">Membrane</keyword>
<evidence type="ECO:0000256" key="7">
    <source>
        <dbReference type="ARBA" id="ARBA00023065"/>
    </source>
</evidence>
<dbReference type="GO" id="GO:0016787">
    <property type="term" value="F:hydrolase activity"/>
    <property type="evidence" value="ECO:0007669"/>
    <property type="project" value="UniProtKB-KW"/>
</dbReference>
<dbReference type="Proteomes" id="UP000010847">
    <property type="component" value="Chromosome"/>
</dbReference>
<dbReference type="GO" id="GO:0046933">
    <property type="term" value="F:proton-transporting ATP synthase activity, rotational mechanism"/>
    <property type="evidence" value="ECO:0007669"/>
    <property type="project" value="UniProtKB-UniRule"/>
</dbReference>
<evidence type="ECO:0000256" key="2">
    <source>
        <dbReference type="ARBA" id="ARBA00004202"/>
    </source>
</evidence>
<dbReference type="PANTHER" id="PTHR13822:SF10">
    <property type="entry name" value="ATP SYNTHASE EPSILON CHAIN, CHLOROPLASTIC"/>
    <property type="match status" value="1"/>
</dbReference>
<dbReference type="EMBL" id="CP007032">
    <property type="protein sequence ID" value="AHF08267.1"/>
    <property type="molecule type" value="Genomic_DNA"/>
</dbReference>
<dbReference type="InterPro" id="IPR020546">
    <property type="entry name" value="ATP_synth_F1_dsu/esu_N"/>
</dbReference>
<dbReference type="NCBIfam" id="TIGR01216">
    <property type="entry name" value="ATP_synt_epsi"/>
    <property type="match status" value="1"/>
</dbReference>